<keyword evidence="2" id="KW-1185">Reference proteome</keyword>
<dbReference type="AlphaFoldDB" id="A0A3M7QUZ6"/>
<sequence length="103" mass="12250">MKKDTSNENISYKYDKKDKNAKTVQKSILRVVNEKMVSEGINKLLYEVTQLNIKVEKLFDKSLELEKKNNSLEQSFNKVEEYFEKKLEKKLKKKNDRETSKLS</sequence>
<comment type="caution">
    <text evidence="1">The sequence shown here is derived from an EMBL/GenBank/DDBJ whole genome shotgun (WGS) entry which is preliminary data.</text>
</comment>
<name>A0A3M7QUZ6_BRAPC</name>
<accession>A0A3M7QUZ6</accession>
<proteinExistence type="predicted"/>
<organism evidence="1 2">
    <name type="scientific">Brachionus plicatilis</name>
    <name type="common">Marine rotifer</name>
    <name type="synonym">Brachionus muelleri</name>
    <dbReference type="NCBI Taxonomy" id="10195"/>
    <lineage>
        <taxon>Eukaryota</taxon>
        <taxon>Metazoa</taxon>
        <taxon>Spiralia</taxon>
        <taxon>Gnathifera</taxon>
        <taxon>Rotifera</taxon>
        <taxon>Eurotatoria</taxon>
        <taxon>Monogononta</taxon>
        <taxon>Pseudotrocha</taxon>
        <taxon>Ploima</taxon>
        <taxon>Brachionidae</taxon>
        <taxon>Brachionus</taxon>
    </lineage>
</organism>
<dbReference type="Proteomes" id="UP000276133">
    <property type="component" value="Unassembled WGS sequence"/>
</dbReference>
<evidence type="ECO:0000313" key="2">
    <source>
        <dbReference type="Proteomes" id="UP000276133"/>
    </source>
</evidence>
<protein>
    <submittedName>
        <fullName evidence="1">Uncharacterized protein</fullName>
    </submittedName>
</protein>
<evidence type="ECO:0000313" key="1">
    <source>
        <dbReference type="EMBL" id="RNA14944.1"/>
    </source>
</evidence>
<reference evidence="1 2" key="1">
    <citation type="journal article" date="2018" name="Sci. Rep.">
        <title>Genomic signatures of local adaptation to the degree of environmental predictability in rotifers.</title>
        <authorList>
            <person name="Franch-Gras L."/>
            <person name="Hahn C."/>
            <person name="Garcia-Roger E.M."/>
            <person name="Carmona M.J."/>
            <person name="Serra M."/>
            <person name="Gomez A."/>
        </authorList>
    </citation>
    <scope>NUCLEOTIDE SEQUENCE [LARGE SCALE GENOMIC DNA]</scope>
    <source>
        <strain evidence="1">HYR1</strain>
    </source>
</reference>
<dbReference type="EMBL" id="REGN01005081">
    <property type="protein sequence ID" value="RNA14944.1"/>
    <property type="molecule type" value="Genomic_DNA"/>
</dbReference>
<gene>
    <name evidence="1" type="ORF">BpHYR1_013999</name>
</gene>